<dbReference type="Pfam" id="PF23866">
    <property type="entry name" value="DUF7224"/>
    <property type="match status" value="1"/>
</dbReference>
<evidence type="ECO:0000259" key="2">
    <source>
        <dbReference type="Pfam" id="PF23866"/>
    </source>
</evidence>
<feature type="transmembrane region" description="Helical" evidence="1">
    <location>
        <begin position="37"/>
        <end position="57"/>
    </location>
</feature>
<evidence type="ECO:0000313" key="3">
    <source>
        <dbReference type="EMBL" id="MBE7323924.1"/>
    </source>
</evidence>
<organism evidence="3 4">
    <name type="scientific">Nocardioides malaquae</name>
    <dbReference type="NCBI Taxonomy" id="2773426"/>
    <lineage>
        <taxon>Bacteria</taxon>
        <taxon>Bacillati</taxon>
        <taxon>Actinomycetota</taxon>
        <taxon>Actinomycetes</taxon>
        <taxon>Propionibacteriales</taxon>
        <taxon>Nocardioidaceae</taxon>
        <taxon>Nocardioides</taxon>
    </lineage>
</organism>
<keyword evidence="4" id="KW-1185">Reference proteome</keyword>
<accession>A0ABR9RQS2</accession>
<dbReference type="RefSeq" id="WP_193637234.1">
    <property type="nucleotide sequence ID" value="NZ_JADCSA010000003.1"/>
</dbReference>
<dbReference type="EMBL" id="JADCSA010000003">
    <property type="protein sequence ID" value="MBE7323924.1"/>
    <property type="molecule type" value="Genomic_DNA"/>
</dbReference>
<feature type="transmembrane region" description="Helical" evidence="1">
    <location>
        <begin position="168"/>
        <end position="189"/>
    </location>
</feature>
<evidence type="ECO:0000313" key="4">
    <source>
        <dbReference type="Proteomes" id="UP000756387"/>
    </source>
</evidence>
<protein>
    <recommendedName>
        <fullName evidence="2">DUF7224 domain-containing protein</fullName>
    </recommendedName>
</protein>
<keyword evidence="1" id="KW-0812">Transmembrane</keyword>
<comment type="caution">
    <text evidence="3">The sequence shown here is derived from an EMBL/GenBank/DDBJ whole genome shotgun (WGS) entry which is preliminary data.</text>
</comment>
<dbReference type="InterPro" id="IPR055648">
    <property type="entry name" value="DUF7224"/>
</dbReference>
<dbReference type="Proteomes" id="UP000756387">
    <property type="component" value="Unassembled WGS sequence"/>
</dbReference>
<keyword evidence="1" id="KW-1133">Transmembrane helix</keyword>
<feature type="transmembrane region" description="Helical" evidence="1">
    <location>
        <begin position="69"/>
        <end position="89"/>
    </location>
</feature>
<feature type="transmembrane region" description="Helical" evidence="1">
    <location>
        <begin position="140"/>
        <end position="162"/>
    </location>
</feature>
<reference evidence="3 4" key="1">
    <citation type="submission" date="2020-10" db="EMBL/GenBank/DDBJ databases">
        <title>Nocardioides sp. isolated from sludge.</title>
        <authorList>
            <person name="Zhang X."/>
        </authorList>
    </citation>
    <scope>NUCLEOTIDE SEQUENCE [LARGE SCALE GENOMIC DNA]</scope>
    <source>
        <strain evidence="3 4">Y6</strain>
    </source>
</reference>
<sequence>MIVLAPLAAMCAAWEGDRLRRARWLDQPRRRGLPRVALAAAAPTVAVATTALFIGVMALTAPLLPTPRVVAQTVLVLWAWILLGFGVGLHVRAVIVMPALLLGGYVWFTLPIALEPLWMRHLGGALFSCCHVDRELDPRATAAVLVVAAGVAVVGAVAVALADRAAPTHHLLVGVPVLAASLVVGSLLVDHLGADPDRPRPVADDCTESRPAFCLYPEHADLREDLVALAPRVATWQDLGIEVPPTYEEGGGPTPGHLFVHSSFTPGDTAVAVADATFATVGPVTSTCTQGVRPAARRARQELLAWGALDLGTTATHLRDVLSRPAVAEADKAPSAPTALASWVGDRLELLDVCPPRSAP</sequence>
<gene>
    <name evidence="3" type="ORF">IEQ44_04575</name>
</gene>
<proteinExistence type="predicted"/>
<feature type="transmembrane region" description="Helical" evidence="1">
    <location>
        <begin position="95"/>
        <end position="119"/>
    </location>
</feature>
<feature type="domain" description="DUF7224" evidence="2">
    <location>
        <begin position="214"/>
        <end position="354"/>
    </location>
</feature>
<evidence type="ECO:0000256" key="1">
    <source>
        <dbReference type="SAM" id="Phobius"/>
    </source>
</evidence>
<name>A0ABR9RQS2_9ACTN</name>
<keyword evidence="1" id="KW-0472">Membrane</keyword>